<dbReference type="Proteomes" id="UP000284706">
    <property type="component" value="Unassembled WGS sequence"/>
</dbReference>
<evidence type="ECO:0000313" key="1">
    <source>
        <dbReference type="EMBL" id="PPQ74154.1"/>
    </source>
</evidence>
<sequence>MRSMRREIRDSGCWASGAAADVARKVVPKLKVEERIFPSLFLDRRREGEMGGAGGDGVGGTYQSSPSLFCVSVASYSSGCGALHPGERCGGCGRDLNPQVDLNLLCLDVEVSSTFLRCIPLHFWLTVLFPAGYDPPVLPRYITA</sequence>
<organism evidence="1 2">
    <name type="scientific">Gymnopilus dilepis</name>
    <dbReference type="NCBI Taxonomy" id="231916"/>
    <lineage>
        <taxon>Eukaryota</taxon>
        <taxon>Fungi</taxon>
        <taxon>Dikarya</taxon>
        <taxon>Basidiomycota</taxon>
        <taxon>Agaricomycotina</taxon>
        <taxon>Agaricomycetes</taxon>
        <taxon>Agaricomycetidae</taxon>
        <taxon>Agaricales</taxon>
        <taxon>Agaricineae</taxon>
        <taxon>Hymenogastraceae</taxon>
        <taxon>Gymnopilus</taxon>
    </lineage>
</organism>
<protein>
    <submittedName>
        <fullName evidence="1">Uncharacterized protein</fullName>
    </submittedName>
</protein>
<gene>
    <name evidence="1" type="ORF">CVT26_007155</name>
</gene>
<accession>A0A409W6K9</accession>
<name>A0A409W6K9_9AGAR</name>
<reference evidence="1 2" key="1">
    <citation type="journal article" date="2018" name="Evol. Lett.">
        <title>Horizontal gene cluster transfer increased hallucinogenic mushroom diversity.</title>
        <authorList>
            <person name="Reynolds H.T."/>
            <person name="Vijayakumar V."/>
            <person name="Gluck-Thaler E."/>
            <person name="Korotkin H.B."/>
            <person name="Matheny P.B."/>
            <person name="Slot J.C."/>
        </authorList>
    </citation>
    <scope>NUCLEOTIDE SEQUENCE [LARGE SCALE GENOMIC DNA]</scope>
    <source>
        <strain evidence="1 2">SRW20</strain>
    </source>
</reference>
<evidence type="ECO:0000313" key="2">
    <source>
        <dbReference type="Proteomes" id="UP000284706"/>
    </source>
</evidence>
<dbReference type="InParanoid" id="A0A409W6K9"/>
<dbReference type="EMBL" id="NHYE01005360">
    <property type="protein sequence ID" value="PPQ74154.1"/>
    <property type="molecule type" value="Genomic_DNA"/>
</dbReference>
<proteinExistence type="predicted"/>
<keyword evidence="2" id="KW-1185">Reference proteome</keyword>
<dbReference type="AlphaFoldDB" id="A0A409W6K9"/>
<comment type="caution">
    <text evidence="1">The sequence shown here is derived from an EMBL/GenBank/DDBJ whole genome shotgun (WGS) entry which is preliminary data.</text>
</comment>